<evidence type="ECO:0000256" key="2">
    <source>
        <dbReference type="SAM" id="Phobius"/>
    </source>
</evidence>
<evidence type="ECO:0000313" key="4">
    <source>
        <dbReference type="EMBL" id="QSE77383.1"/>
    </source>
</evidence>
<feature type="domain" description="MucBP" evidence="3">
    <location>
        <begin position="150"/>
        <end position="230"/>
    </location>
</feature>
<dbReference type="InterPro" id="IPR009459">
    <property type="entry name" value="MucBP_dom"/>
</dbReference>
<evidence type="ECO:0000313" key="5">
    <source>
        <dbReference type="Proteomes" id="UP000663608"/>
    </source>
</evidence>
<keyword evidence="1" id="KW-0677">Repeat</keyword>
<proteinExistence type="predicted"/>
<keyword evidence="2" id="KW-1133">Transmembrane helix</keyword>
<dbReference type="KEGG" id="lti:JW886_03830"/>
<sequence length="507" mass="57250">MTSLLKKNTIACGALVIFTSGLVWNMPYQALAEMVVLSQGTEIMGETDGVIKNGQSQKVIAGNGQPYEICKGVSVSGEKGNSLWIFTSTEDAEPGTIITVQVCGTGNTYMTFIIKVNGAGSYILNTSSYGNLNQGLALESLSVPSKAIGKVLVHYVDEEGIAIADDNLLPIEKWLYGTTPPLYDTTVAPYYQKRIEFKNEIYEVDENKQPYNVKGSYKADQTVEITYIYKKSKVEISSVQNSGGVIIHYVDEQGNTIADDIQLPMVMWEKGEAAPQYDTTIEPYFKYEINYNGEQYYLDRKRLATNVKGEYQDTQTIDVTYFYKKKTLMPTSDRVFGKVVVRYLDNLGRSIAPDIMLPQLSWKKEQVAPSYDTSVSPYYIERINFQGKMYEIDKENLPSNIISNYKSGQLTEVLYVYKLLNKEKYVEKTLKQTNTLNNFKNTTNKIEKNESKAIAKVEQVKTEHPNTIILTHHEMILPDLNEKRNVLFLSFVGLFMSGVALLMKSRK</sequence>
<accession>A0AA45QRV9</accession>
<keyword evidence="2" id="KW-0812">Transmembrane</keyword>
<dbReference type="RefSeq" id="WP_205872350.1">
    <property type="nucleotide sequence ID" value="NZ_CP070872.1"/>
</dbReference>
<keyword evidence="2" id="KW-0472">Membrane</keyword>
<feature type="domain" description="MucBP" evidence="3">
    <location>
        <begin position="245"/>
        <end position="324"/>
    </location>
</feature>
<evidence type="ECO:0000256" key="1">
    <source>
        <dbReference type="ARBA" id="ARBA00022737"/>
    </source>
</evidence>
<gene>
    <name evidence="4" type="ORF">JW886_03830</name>
</gene>
<dbReference type="Gene3D" id="3.10.20.320">
    <property type="entry name" value="Putative peptidoglycan bound protein (lpxtg motif)"/>
    <property type="match status" value="2"/>
</dbReference>
<dbReference type="Proteomes" id="UP000663608">
    <property type="component" value="Chromosome"/>
</dbReference>
<organism evidence="4 5">
    <name type="scientific">Lactococcus taiwanensis</name>
    <dbReference type="NCBI Taxonomy" id="1151742"/>
    <lineage>
        <taxon>Bacteria</taxon>
        <taxon>Bacillati</taxon>
        <taxon>Bacillota</taxon>
        <taxon>Bacilli</taxon>
        <taxon>Lactobacillales</taxon>
        <taxon>Streptococcaceae</taxon>
        <taxon>Lactococcus</taxon>
    </lineage>
</organism>
<feature type="transmembrane region" description="Helical" evidence="2">
    <location>
        <begin position="486"/>
        <end position="503"/>
    </location>
</feature>
<dbReference type="Pfam" id="PF06458">
    <property type="entry name" value="MucBP"/>
    <property type="match status" value="3"/>
</dbReference>
<feature type="domain" description="MucBP" evidence="3">
    <location>
        <begin position="338"/>
        <end position="418"/>
    </location>
</feature>
<evidence type="ECO:0000259" key="3">
    <source>
        <dbReference type="Pfam" id="PF06458"/>
    </source>
</evidence>
<name>A0AA45QRV9_9LACT</name>
<keyword evidence="5" id="KW-1185">Reference proteome</keyword>
<dbReference type="EMBL" id="CP070872">
    <property type="protein sequence ID" value="QSE77383.1"/>
    <property type="molecule type" value="Genomic_DNA"/>
</dbReference>
<protein>
    <submittedName>
        <fullName evidence="4">MucBP domain-containing protein</fullName>
    </submittedName>
</protein>
<dbReference type="AlphaFoldDB" id="A0AA45QRV9"/>
<reference evidence="4 5" key="1">
    <citation type="submission" date="2021-02" db="EMBL/GenBank/DDBJ databases">
        <title>Complete genome sequence of Lactococcus lactis strain K_LL004.</title>
        <authorList>
            <person name="Kim H.B."/>
        </authorList>
    </citation>
    <scope>NUCLEOTIDE SEQUENCE [LARGE SCALE GENOMIC DNA]</scope>
    <source>
        <strain evidence="4 5">K_LL004</strain>
    </source>
</reference>